<name>A0AAX4JWZ1_9TREE</name>
<reference evidence="1 2" key="1">
    <citation type="submission" date="2024-01" db="EMBL/GenBank/DDBJ databases">
        <title>Comparative genomics of Cryptococcus and Kwoniella reveals pathogenesis evolution and contrasting modes of karyotype evolution via chromosome fusion or intercentromeric recombination.</title>
        <authorList>
            <person name="Coelho M.A."/>
            <person name="David-Palma M."/>
            <person name="Shea T."/>
            <person name="Bowers K."/>
            <person name="McGinley-Smith S."/>
            <person name="Mohammad A.W."/>
            <person name="Gnirke A."/>
            <person name="Yurkov A.M."/>
            <person name="Nowrousian M."/>
            <person name="Sun S."/>
            <person name="Cuomo C.A."/>
            <person name="Heitman J."/>
        </authorList>
    </citation>
    <scope>NUCLEOTIDE SEQUENCE [LARGE SCALE GENOMIC DNA]</scope>
    <source>
        <strain evidence="1 2">CBS 6074</strain>
    </source>
</reference>
<accession>A0AAX4JWZ1</accession>
<dbReference type="RefSeq" id="XP_066076181.1">
    <property type="nucleotide sequence ID" value="XM_066220084.1"/>
</dbReference>
<proteinExistence type="predicted"/>
<organism evidence="1 2">
    <name type="scientific">Kwoniella dendrophila CBS 6074</name>
    <dbReference type="NCBI Taxonomy" id="1295534"/>
    <lineage>
        <taxon>Eukaryota</taxon>
        <taxon>Fungi</taxon>
        <taxon>Dikarya</taxon>
        <taxon>Basidiomycota</taxon>
        <taxon>Agaricomycotina</taxon>
        <taxon>Tremellomycetes</taxon>
        <taxon>Tremellales</taxon>
        <taxon>Cryptococcaceae</taxon>
        <taxon>Kwoniella</taxon>
    </lineage>
</organism>
<dbReference type="GeneID" id="91095012"/>
<keyword evidence="2" id="KW-1185">Reference proteome</keyword>
<protein>
    <submittedName>
        <fullName evidence="1">Uncharacterized protein</fullName>
    </submittedName>
</protein>
<dbReference type="EMBL" id="CP144102">
    <property type="protein sequence ID" value="WWC89418.1"/>
    <property type="molecule type" value="Genomic_DNA"/>
</dbReference>
<gene>
    <name evidence="1" type="ORF">L201_004342</name>
</gene>
<dbReference type="Proteomes" id="UP001355207">
    <property type="component" value="Chromosome 5"/>
</dbReference>
<dbReference type="AlphaFoldDB" id="A0AAX4JWZ1"/>
<evidence type="ECO:0000313" key="1">
    <source>
        <dbReference type="EMBL" id="WWC89418.1"/>
    </source>
</evidence>
<sequence>MRIPVLLAAQIQSSLKSSSSSSEIGQSLSISGPSTLRSCIPSTFNWTPTSSPYILSLIQHPLTSSTDSENQIVEEEEEEMIIVTETKATWMTDIKPGSNITLKVVDSKGNEATTLNWIVEEGTTGCLDDLN</sequence>
<evidence type="ECO:0000313" key="2">
    <source>
        <dbReference type="Proteomes" id="UP001355207"/>
    </source>
</evidence>